<protein>
    <recommendedName>
        <fullName evidence="3">Alpha/beta hydrolase family protein</fullName>
    </recommendedName>
</protein>
<keyword evidence="2" id="KW-1185">Reference proteome</keyword>
<dbReference type="AlphaFoldDB" id="A0A073JGI7"/>
<dbReference type="InterPro" id="IPR029058">
    <property type="entry name" value="AB_hydrolase_fold"/>
</dbReference>
<gene>
    <name evidence="1" type="ORF">SUH3_15885</name>
</gene>
<evidence type="ECO:0000313" key="1">
    <source>
        <dbReference type="EMBL" id="KEJ96832.1"/>
    </source>
</evidence>
<sequence>MFATAPATHYHQMMKLYVITDIHDQPTPEQCLSARLPPGHDRTRLSLNALSGRPKLNGEALHRHLFMHGGIEETVRVLGQTLKDGAVGLGYSAGGTAIWRAAAAGSSFSAIFCVSSTRLRDEATIATPNFVFFGADDPGKPSPEWLATVPAHWTVFDAAPHDYYRHPESDAAQQTCTQIAQALT</sequence>
<accession>A0A073JGI7</accession>
<evidence type="ECO:0008006" key="3">
    <source>
        <dbReference type="Google" id="ProtNLM"/>
    </source>
</evidence>
<organism evidence="1 2">
    <name type="scientific">Pseudosulfitobacter pseudonitzschiae</name>
    <dbReference type="NCBI Taxonomy" id="1402135"/>
    <lineage>
        <taxon>Bacteria</taxon>
        <taxon>Pseudomonadati</taxon>
        <taxon>Pseudomonadota</taxon>
        <taxon>Alphaproteobacteria</taxon>
        <taxon>Rhodobacterales</taxon>
        <taxon>Roseobacteraceae</taxon>
        <taxon>Pseudosulfitobacter</taxon>
    </lineage>
</organism>
<dbReference type="SUPFAM" id="SSF53474">
    <property type="entry name" value="alpha/beta-Hydrolases"/>
    <property type="match status" value="1"/>
</dbReference>
<evidence type="ECO:0000313" key="2">
    <source>
        <dbReference type="Proteomes" id="UP000027746"/>
    </source>
</evidence>
<comment type="caution">
    <text evidence="1">The sequence shown here is derived from an EMBL/GenBank/DDBJ whole genome shotgun (WGS) entry which is preliminary data.</text>
</comment>
<proteinExistence type="predicted"/>
<name>A0A073JGI7_9RHOB</name>
<dbReference type="EMBL" id="JAMD01000003">
    <property type="protein sequence ID" value="KEJ96832.1"/>
    <property type="molecule type" value="Genomic_DNA"/>
</dbReference>
<dbReference type="Proteomes" id="UP000027746">
    <property type="component" value="Unassembled WGS sequence"/>
</dbReference>
<dbReference type="Gene3D" id="3.40.50.1820">
    <property type="entry name" value="alpha/beta hydrolase"/>
    <property type="match status" value="1"/>
</dbReference>
<reference evidence="1 2" key="1">
    <citation type="submission" date="2014-01" db="EMBL/GenBank/DDBJ databases">
        <title>Sulfitobacter sp. H3 (MCCC 1A00686) Genome Sequencing.</title>
        <authorList>
            <person name="Lai Q."/>
            <person name="Hong Z."/>
        </authorList>
    </citation>
    <scope>NUCLEOTIDE SEQUENCE [LARGE SCALE GENOMIC DNA]</scope>
    <source>
        <strain evidence="1 2">H3</strain>
    </source>
</reference>